<sequence>MNVISFQDASCAHCYKCLRHCPVKAIRVKGGQAQIIQDICVYCGHCMEICPQNAKTFESDLAYVKSMLYKKENVVISLDPSFRGLLQYEKQGQVVDAFLKLGFSQVRETAEGAALVTEEYCRLVKEGSMENIITTTCPGVISLVEKHYPMLIPYLAPVISPMLAHGKLIKEMLGNDVKVVFVGPCVAKKMEAELDPRTRGVIDAVIEFNELEAWLEEEGIDFMDCGEAKFANPDPMVNQLYAVNNGVIRSVKASGGMGAYIDISVNGLTNCRELLHSMKRGYISRCFIELNCCDGACVNGPGVNKKRGYRFKARMDIENYVLNAAPKLLYQLSGEKMTRTYMPKPVMEKEPTEEEIQKILKTIGKSNSDKEFNCGACGYQTCRDKAIAIYQGKAESSMCLLRTFEITRSKANVVMETTPNLIFIFDRELRIKEFNRRAEEVFKTERRKALQMYLFDFIDPTDFEEVFKTHENKLREKRQWPMYHMTILETIVYIENSDTCLAIIEDITAEEKRSEYILNRKLKTVQIAQSVIDKQMQTAQEIAGLLGETTAETKAILTKLRDSILEDEV</sequence>
<dbReference type="PROSITE" id="PS51379">
    <property type="entry name" value="4FE4S_FER_2"/>
    <property type="match status" value="2"/>
</dbReference>
<comment type="caution">
    <text evidence="8">The sequence shown here is derived from an EMBL/GenBank/DDBJ whole genome shotgun (WGS) entry which is preliminary data.</text>
</comment>
<dbReference type="InterPro" id="IPR050340">
    <property type="entry name" value="Cytosolic_Fe-S_CAF"/>
</dbReference>
<dbReference type="PROSITE" id="PS51656">
    <property type="entry name" value="4FE4S"/>
    <property type="match status" value="1"/>
</dbReference>
<dbReference type="Pfam" id="PF13237">
    <property type="entry name" value="Fer4_10"/>
    <property type="match status" value="1"/>
</dbReference>
<dbReference type="Proteomes" id="UP001652442">
    <property type="component" value="Unassembled WGS sequence"/>
</dbReference>
<gene>
    <name evidence="8" type="ORF">OCV88_03000</name>
</gene>
<name>A0ABT2THE1_9FIRM</name>
<dbReference type="Gene3D" id="3.30.70.20">
    <property type="match status" value="1"/>
</dbReference>
<dbReference type="SUPFAM" id="SSF54862">
    <property type="entry name" value="4Fe-4S ferredoxins"/>
    <property type="match status" value="1"/>
</dbReference>
<reference evidence="8 9" key="1">
    <citation type="journal article" date="2021" name="ISME Commun">
        <title>Automated analysis of genomic sequences facilitates high-throughput and comprehensive description of bacteria.</title>
        <authorList>
            <person name="Hitch T.C.A."/>
        </authorList>
    </citation>
    <scope>NUCLEOTIDE SEQUENCE [LARGE SCALE GENOMIC DNA]</scope>
    <source>
        <strain evidence="8 9">Sanger_109</strain>
    </source>
</reference>
<evidence type="ECO:0000256" key="1">
    <source>
        <dbReference type="ARBA" id="ARBA00022485"/>
    </source>
</evidence>
<dbReference type="InterPro" id="IPR017900">
    <property type="entry name" value="4Fe4S_Fe_S_CS"/>
</dbReference>
<dbReference type="Pfam" id="PF02906">
    <property type="entry name" value="Fe_hyd_lg_C"/>
    <property type="match status" value="1"/>
</dbReference>
<dbReference type="Gene3D" id="3.30.450.20">
    <property type="entry name" value="PAS domain"/>
    <property type="match status" value="1"/>
</dbReference>
<protein>
    <submittedName>
        <fullName evidence="8">4Fe-4S binding protein</fullName>
    </submittedName>
</protein>
<dbReference type="Gene3D" id="1.10.15.40">
    <property type="entry name" value="Electron transport complex subunit B, putative Fe-S cluster"/>
    <property type="match status" value="1"/>
</dbReference>
<dbReference type="Pfam" id="PF13188">
    <property type="entry name" value="PAS_8"/>
    <property type="match status" value="1"/>
</dbReference>
<dbReference type="InterPro" id="IPR000014">
    <property type="entry name" value="PAS"/>
</dbReference>
<evidence type="ECO:0000259" key="6">
    <source>
        <dbReference type="PROSITE" id="PS51379"/>
    </source>
</evidence>
<accession>A0ABT2THE1</accession>
<keyword evidence="3" id="KW-0408">Iron</keyword>
<dbReference type="InterPro" id="IPR004108">
    <property type="entry name" value="Fe_hydrogenase_lsu_C"/>
</dbReference>
<keyword evidence="1" id="KW-0004">4Fe-4S</keyword>
<dbReference type="PROSITE" id="PS50112">
    <property type="entry name" value="PAS"/>
    <property type="match status" value="1"/>
</dbReference>
<dbReference type="Pfam" id="PF04060">
    <property type="entry name" value="FeS"/>
    <property type="match status" value="1"/>
</dbReference>
<keyword evidence="4" id="KW-0411">Iron-sulfur</keyword>
<dbReference type="PROSITE" id="PS00198">
    <property type="entry name" value="4FE4S_FER_1"/>
    <property type="match status" value="1"/>
</dbReference>
<evidence type="ECO:0000313" key="9">
    <source>
        <dbReference type="Proteomes" id="UP001652442"/>
    </source>
</evidence>
<evidence type="ECO:0000259" key="7">
    <source>
        <dbReference type="PROSITE" id="PS51656"/>
    </source>
</evidence>
<dbReference type="InterPro" id="IPR007202">
    <property type="entry name" value="4Fe-4S_dom"/>
</dbReference>
<evidence type="ECO:0000256" key="3">
    <source>
        <dbReference type="ARBA" id="ARBA00023004"/>
    </source>
</evidence>
<dbReference type="SUPFAM" id="SSF53920">
    <property type="entry name" value="Fe-only hydrogenase"/>
    <property type="match status" value="1"/>
</dbReference>
<dbReference type="InterPro" id="IPR035965">
    <property type="entry name" value="PAS-like_dom_sf"/>
</dbReference>
<evidence type="ECO:0000256" key="2">
    <source>
        <dbReference type="ARBA" id="ARBA00022723"/>
    </source>
</evidence>
<dbReference type="SMART" id="SM00091">
    <property type="entry name" value="PAS"/>
    <property type="match status" value="1"/>
</dbReference>
<keyword evidence="9" id="KW-1185">Reference proteome</keyword>
<evidence type="ECO:0000256" key="4">
    <source>
        <dbReference type="ARBA" id="ARBA00023014"/>
    </source>
</evidence>
<dbReference type="EMBL" id="JAOQJQ010000001">
    <property type="protein sequence ID" value="MCU6761306.1"/>
    <property type="molecule type" value="Genomic_DNA"/>
</dbReference>
<feature type="domain" description="4Fe-4S" evidence="7">
    <location>
        <begin position="348"/>
        <end position="416"/>
    </location>
</feature>
<dbReference type="PANTHER" id="PTHR11615">
    <property type="entry name" value="NITRATE, FORMATE, IRON DEHYDROGENASE"/>
    <property type="match status" value="1"/>
</dbReference>
<keyword evidence="2" id="KW-0479">Metal-binding</keyword>
<evidence type="ECO:0000259" key="5">
    <source>
        <dbReference type="PROSITE" id="PS50112"/>
    </source>
</evidence>
<organism evidence="8 9">
    <name type="scientific">Brotonthovivens ammoniilytica</name>
    <dbReference type="NCBI Taxonomy" id="2981725"/>
    <lineage>
        <taxon>Bacteria</taxon>
        <taxon>Bacillati</taxon>
        <taxon>Bacillota</taxon>
        <taxon>Clostridia</taxon>
        <taxon>Lachnospirales</taxon>
        <taxon>Lachnospiraceae</taxon>
        <taxon>Brotonthovivens</taxon>
    </lineage>
</organism>
<dbReference type="CDD" id="cd00130">
    <property type="entry name" value="PAS"/>
    <property type="match status" value="1"/>
</dbReference>
<dbReference type="InterPro" id="IPR009016">
    <property type="entry name" value="Fe_hydrogenase"/>
</dbReference>
<dbReference type="SUPFAM" id="SSF55785">
    <property type="entry name" value="PYP-like sensor domain (PAS domain)"/>
    <property type="match status" value="1"/>
</dbReference>
<proteinExistence type="predicted"/>
<feature type="domain" description="PAS" evidence="5">
    <location>
        <begin position="407"/>
        <end position="477"/>
    </location>
</feature>
<dbReference type="Gene3D" id="3.40.950.10">
    <property type="entry name" value="Fe-only Hydrogenase (Larger Subunit), Chain L, domain 3"/>
    <property type="match status" value="1"/>
</dbReference>
<evidence type="ECO:0000313" key="8">
    <source>
        <dbReference type="EMBL" id="MCU6761306.1"/>
    </source>
</evidence>
<feature type="domain" description="4Fe-4S ferredoxin-type" evidence="6">
    <location>
        <begin position="31"/>
        <end position="60"/>
    </location>
</feature>
<feature type="domain" description="4Fe-4S ferredoxin-type" evidence="6">
    <location>
        <begin position="2"/>
        <end position="30"/>
    </location>
</feature>
<dbReference type="RefSeq" id="WP_158424143.1">
    <property type="nucleotide sequence ID" value="NZ_JAOQJQ010000001.1"/>
</dbReference>
<dbReference type="InterPro" id="IPR017896">
    <property type="entry name" value="4Fe4S_Fe-S-bd"/>
</dbReference>